<keyword evidence="1" id="KW-0547">Nucleotide-binding</keyword>
<feature type="region of interest" description="Disordered" evidence="3">
    <location>
        <begin position="1"/>
        <end position="90"/>
    </location>
</feature>
<comment type="caution">
    <text evidence="5">The sequence shown here is derived from an EMBL/GenBank/DDBJ whole genome shotgun (WGS) entry which is preliminary data.</text>
</comment>
<dbReference type="InterPro" id="IPR000719">
    <property type="entry name" value="Prot_kinase_dom"/>
</dbReference>
<dbReference type="GO" id="GO:0005524">
    <property type="term" value="F:ATP binding"/>
    <property type="evidence" value="ECO:0007669"/>
    <property type="project" value="UniProtKB-KW"/>
</dbReference>
<dbReference type="Gene3D" id="1.10.510.10">
    <property type="entry name" value="Transferase(Phosphotransferase) domain 1"/>
    <property type="match status" value="1"/>
</dbReference>
<dbReference type="PANTHER" id="PTHR24348">
    <property type="entry name" value="SERINE/THREONINE-PROTEIN KINASE UNC-51-RELATED"/>
    <property type="match status" value="1"/>
</dbReference>
<evidence type="ECO:0000256" key="3">
    <source>
        <dbReference type="SAM" id="MobiDB-lite"/>
    </source>
</evidence>
<protein>
    <recommendedName>
        <fullName evidence="4">Protein kinase domain-containing protein</fullName>
    </recommendedName>
</protein>
<dbReference type="Pfam" id="PF00069">
    <property type="entry name" value="Pkinase"/>
    <property type="match status" value="1"/>
</dbReference>
<dbReference type="PANTHER" id="PTHR24348:SF72">
    <property type="entry name" value="SERINE_THREONINE PROTEIN KINASE"/>
    <property type="match status" value="1"/>
</dbReference>
<feature type="domain" description="Protein kinase" evidence="4">
    <location>
        <begin position="114"/>
        <end position="412"/>
    </location>
</feature>
<dbReference type="PROSITE" id="PS50011">
    <property type="entry name" value="PROTEIN_KINASE_DOM"/>
    <property type="match status" value="1"/>
</dbReference>
<evidence type="ECO:0000256" key="1">
    <source>
        <dbReference type="ARBA" id="ARBA00022741"/>
    </source>
</evidence>
<dbReference type="EMBL" id="JAAAID010002317">
    <property type="protein sequence ID" value="KAG0007517.1"/>
    <property type="molecule type" value="Genomic_DNA"/>
</dbReference>
<proteinExistence type="predicted"/>
<feature type="compositionally biased region" description="Polar residues" evidence="3">
    <location>
        <begin position="19"/>
        <end position="87"/>
    </location>
</feature>
<name>A0A9P6SW00_9FUNG</name>
<dbReference type="Proteomes" id="UP000703661">
    <property type="component" value="Unassembled WGS sequence"/>
</dbReference>
<accession>A0A9P6SW00</accession>
<reference evidence="5" key="1">
    <citation type="journal article" date="2020" name="Fungal Divers.">
        <title>Resolving the Mortierellaceae phylogeny through synthesis of multi-gene phylogenetics and phylogenomics.</title>
        <authorList>
            <person name="Vandepol N."/>
            <person name="Liber J."/>
            <person name="Desiro A."/>
            <person name="Na H."/>
            <person name="Kennedy M."/>
            <person name="Barry K."/>
            <person name="Grigoriev I.V."/>
            <person name="Miller A.N."/>
            <person name="O'Donnell K."/>
            <person name="Stajich J.E."/>
            <person name="Bonito G."/>
        </authorList>
    </citation>
    <scope>NUCLEOTIDE SEQUENCE</scope>
    <source>
        <strain evidence="5">NRRL 2769</strain>
    </source>
</reference>
<keyword evidence="6" id="KW-1185">Reference proteome</keyword>
<keyword evidence="2" id="KW-0067">ATP-binding</keyword>
<dbReference type="FunFam" id="1.10.510.10:FF:000571">
    <property type="entry name" value="Maternal embryonic leucine zipper kinase"/>
    <property type="match status" value="1"/>
</dbReference>
<dbReference type="InterPro" id="IPR045269">
    <property type="entry name" value="Atg1-like"/>
</dbReference>
<evidence type="ECO:0000313" key="6">
    <source>
        <dbReference type="Proteomes" id="UP000703661"/>
    </source>
</evidence>
<evidence type="ECO:0000313" key="5">
    <source>
        <dbReference type="EMBL" id="KAG0007517.1"/>
    </source>
</evidence>
<dbReference type="GO" id="GO:0004674">
    <property type="term" value="F:protein serine/threonine kinase activity"/>
    <property type="evidence" value="ECO:0007669"/>
    <property type="project" value="InterPro"/>
</dbReference>
<feature type="region of interest" description="Disordered" evidence="3">
    <location>
        <begin position="465"/>
        <end position="538"/>
    </location>
</feature>
<feature type="compositionally biased region" description="Basic and acidic residues" evidence="3">
    <location>
        <begin position="507"/>
        <end position="526"/>
    </location>
</feature>
<feature type="compositionally biased region" description="Low complexity" evidence="3">
    <location>
        <begin position="9"/>
        <end position="18"/>
    </location>
</feature>
<dbReference type="SUPFAM" id="SSF56112">
    <property type="entry name" value="Protein kinase-like (PK-like)"/>
    <property type="match status" value="1"/>
</dbReference>
<dbReference type="SMART" id="SM00220">
    <property type="entry name" value="S_TKc"/>
    <property type="match status" value="1"/>
</dbReference>
<gene>
    <name evidence="5" type="ORF">BGZ80_004572</name>
</gene>
<evidence type="ECO:0000259" key="4">
    <source>
        <dbReference type="PROSITE" id="PS50011"/>
    </source>
</evidence>
<dbReference type="InterPro" id="IPR011009">
    <property type="entry name" value="Kinase-like_dom_sf"/>
</dbReference>
<feature type="compositionally biased region" description="Acidic residues" evidence="3">
    <location>
        <begin position="481"/>
        <end position="490"/>
    </location>
</feature>
<sequence>MSQTDRFRSFASRSFTSSPLVSEPSSFANTDSTNNSLTGFISSASPVNTSDSLFPADQTQQNSVDGPQSNHSSKVDESLSQQDSILPSQPIEVKETLDATITKTMDGRLRLKQYVLTKIIGQGAYGIVSLGEDVNTKVKYREMSVTPDFSFAILKQAIKEFSKSKLSKKERASAFRYGRGRGRPNVVNSARASPLDMIKSEIAILKKLSHVNIVKLHEVLDVANADSMFMGILCEHGVLTEVSLGDKPGKIFEDEECRHYFQQMILGIEYLHEHDIIHRDIKPDNLLRSADDTLKIVDFGVSEMFSKKGDDVTKKSAGSPAFMAPEWCRYDHGELSGKPADIWSMGVTLYCMKYGRLPFRSSSSVELLRIIREEEPDLSETDPRFKNVMEKLLDKDPSKRITIDELRSDPWVTDDGHKPLKDKDENIQEAVVELTPYELQHAIQSVPALVTVFKAVSKFKSLLKNHPSKSSANKEELQKVDDDEVDEDVNSESVESSPIMLSLQFKGTDENHSESLPKPEPLHETKEEEEEKEEEAGFPVCDLDTGICYYPTAVTK</sequence>
<dbReference type="AlphaFoldDB" id="A0A9P6SW00"/>
<organism evidence="5 6">
    <name type="scientific">Entomortierella chlamydospora</name>
    <dbReference type="NCBI Taxonomy" id="101097"/>
    <lineage>
        <taxon>Eukaryota</taxon>
        <taxon>Fungi</taxon>
        <taxon>Fungi incertae sedis</taxon>
        <taxon>Mucoromycota</taxon>
        <taxon>Mortierellomycotina</taxon>
        <taxon>Mortierellomycetes</taxon>
        <taxon>Mortierellales</taxon>
        <taxon>Mortierellaceae</taxon>
        <taxon>Entomortierella</taxon>
    </lineage>
</organism>
<dbReference type="GO" id="GO:0010506">
    <property type="term" value="P:regulation of autophagy"/>
    <property type="evidence" value="ECO:0007669"/>
    <property type="project" value="InterPro"/>
</dbReference>
<evidence type="ECO:0000256" key="2">
    <source>
        <dbReference type="ARBA" id="ARBA00022840"/>
    </source>
</evidence>
<feature type="compositionally biased region" description="Acidic residues" evidence="3">
    <location>
        <begin position="527"/>
        <end position="536"/>
    </location>
</feature>
<dbReference type="CDD" id="cd14008">
    <property type="entry name" value="STKc_LKB1_CaMKK"/>
    <property type="match status" value="1"/>
</dbReference>
<dbReference type="GO" id="GO:0005737">
    <property type="term" value="C:cytoplasm"/>
    <property type="evidence" value="ECO:0007669"/>
    <property type="project" value="TreeGrafter"/>
</dbReference>